<feature type="region of interest" description="Disordered" evidence="4">
    <location>
        <begin position="1"/>
        <end position="33"/>
    </location>
</feature>
<evidence type="ECO:0000256" key="3">
    <source>
        <dbReference type="PROSITE-ProRule" id="PRU00221"/>
    </source>
</evidence>
<reference evidence="5 6" key="1">
    <citation type="submission" date="2015-07" db="EMBL/GenBank/DDBJ databases">
        <authorList>
            <person name="Cajimat M.N.B."/>
            <person name="Milazzo M.L."/>
            <person name="Fulhorst C.F."/>
        </authorList>
    </citation>
    <scope>NUCLEOTIDE SEQUENCE [LARGE SCALE GENOMIC DNA]</scope>
    <source>
        <strain evidence="5">Single colony</strain>
    </source>
</reference>
<dbReference type="PANTHER" id="PTHR19879">
    <property type="entry name" value="TRANSCRIPTION INITIATION FACTOR TFIID"/>
    <property type="match status" value="1"/>
</dbReference>
<dbReference type="InterPro" id="IPR019775">
    <property type="entry name" value="WD40_repeat_CS"/>
</dbReference>
<dbReference type="Pfam" id="PF00400">
    <property type="entry name" value="WD40"/>
    <property type="match status" value="2"/>
</dbReference>
<keyword evidence="2" id="KW-0677">Repeat</keyword>
<dbReference type="Gene3D" id="2.130.10.10">
    <property type="entry name" value="YVTN repeat-like/Quinoprotein amine dehydrogenase"/>
    <property type="match status" value="1"/>
</dbReference>
<evidence type="ECO:0000256" key="4">
    <source>
        <dbReference type="SAM" id="MobiDB-lite"/>
    </source>
</evidence>
<keyword evidence="6" id="KW-1185">Reference proteome</keyword>
<evidence type="ECO:0000256" key="2">
    <source>
        <dbReference type="ARBA" id="ARBA00022737"/>
    </source>
</evidence>
<feature type="region of interest" description="Disordered" evidence="4">
    <location>
        <begin position="194"/>
        <end position="221"/>
    </location>
</feature>
<dbReference type="SUPFAM" id="SSF50978">
    <property type="entry name" value="WD40 repeat-like"/>
    <property type="match status" value="1"/>
</dbReference>
<dbReference type="EMBL" id="CWKI01000004">
    <property type="protein sequence ID" value="CTR06467.1"/>
    <property type="molecule type" value="Genomic_DNA"/>
</dbReference>
<feature type="compositionally biased region" description="Basic and acidic residues" evidence="4">
    <location>
        <begin position="138"/>
        <end position="153"/>
    </location>
</feature>
<dbReference type="Proteomes" id="UP000199069">
    <property type="component" value="Unassembled WGS sequence"/>
</dbReference>
<evidence type="ECO:0000313" key="6">
    <source>
        <dbReference type="Proteomes" id="UP000199069"/>
    </source>
</evidence>
<feature type="compositionally biased region" description="Low complexity" evidence="4">
    <location>
        <begin position="195"/>
        <end position="213"/>
    </location>
</feature>
<evidence type="ECO:0000313" key="5">
    <source>
        <dbReference type="EMBL" id="CTR06467.1"/>
    </source>
</evidence>
<proteinExistence type="predicted"/>
<protein>
    <submittedName>
        <fullName evidence="5">FGENESH: predicted gene_4.104 protein</fullName>
    </submittedName>
</protein>
<dbReference type="STRING" id="5286.A0A0K3CD05"/>
<feature type="repeat" description="WD" evidence="3">
    <location>
        <begin position="278"/>
        <end position="319"/>
    </location>
</feature>
<dbReference type="PROSITE" id="PS50082">
    <property type="entry name" value="WD_REPEATS_2"/>
    <property type="match status" value="2"/>
</dbReference>
<accession>A0A0K3CD05</accession>
<feature type="region of interest" description="Disordered" evidence="4">
    <location>
        <begin position="135"/>
        <end position="158"/>
    </location>
</feature>
<feature type="repeat" description="WD" evidence="3">
    <location>
        <begin position="320"/>
        <end position="369"/>
    </location>
</feature>
<evidence type="ECO:0000256" key="1">
    <source>
        <dbReference type="ARBA" id="ARBA00022574"/>
    </source>
</evidence>
<dbReference type="InterPro" id="IPR015943">
    <property type="entry name" value="WD40/YVTN_repeat-like_dom_sf"/>
</dbReference>
<dbReference type="OMA" id="DITHPRS"/>
<dbReference type="AlphaFoldDB" id="A0A0K3CD05"/>
<name>A0A0K3CD05_RHOTO</name>
<gene>
    <name evidence="5" type="primary">FGENESH: predicted gene_4.104</name>
    <name evidence="5" type="ORF">BN2166_0023280</name>
</gene>
<feature type="non-terminal residue" evidence="5">
    <location>
        <position position="580"/>
    </location>
</feature>
<dbReference type="PROSITE" id="PS00678">
    <property type="entry name" value="WD_REPEATS_1"/>
    <property type="match status" value="1"/>
</dbReference>
<dbReference type="InterPro" id="IPR015157">
    <property type="entry name" value="TMA7"/>
</dbReference>
<dbReference type="InterPro" id="IPR036322">
    <property type="entry name" value="WD40_repeat_dom_sf"/>
</dbReference>
<sequence length="580" mass="61081">MSGRQGGKLKPLKAPKKGKAEEDEDDAAFKAKQKAEAAKLKEMQAKAAKGGPLLGGAFKAASNESYLVTSPPLPATRFSLVHLSMSAPARVQSLPYIALQPSLPHVIADITHPRSTVAAENAWVSAYRLPSIPPDQAAKAKEGSVHGRMRVSEADEPGEIEVEGRDGVEVEMRSKSEFMIACPKLDIPPTPVLLPTPSLNADSTASTSANSGSQEAPAPSLLRLPARGGIECFVLSGDERRVLVAGRDGQARVLEVVRFEDGASARGKRLGKGKETALRGHVGDLTAAEFFPSNEVVLTASSDMTLRVFSATDGSSPRVLKGHTKRVTGFAILRSASRSGPHKGREVISSSLDGTIKLWDVPTATATTTWTLSQPVSTMSLIQIGDEDEQDVRRGKFVLAAHTDGSTSVVDLSSQPVSGIHPAPTIFRASSTSSIDALSTLILHSSDKLVIAVGFRNGTISVYSVPLSSLAAIAEPQQPISTWRRTDGSQIHSLHLSRRPATSHSPSPDDALSILVAPSDGMAYRAKLSMQDGTVEVAEEFVGPDCEPATGICEDSTGKVWISAGGADGGLRVYERAAAG</sequence>
<keyword evidence="1 3" id="KW-0853">WD repeat</keyword>
<dbReference type="InterPro" id="IPR001680">
    <property type="entry name" value="WD40_rpt"/>
</dbReference>
<dbReference type="SMART" id="SM00320">
    <property type="entry name" value="WD40"/>
    <property type="match status" value="6"/>
</dbReference>
<organism evidence="5 6">
    <name type="scientific">Rhodotorula toruloides</name>
    <name type="common">Yeast</name>
    <name type="synonym">Rhodosporidium toruloides</name>
    <dbReference type="NCBI Taxonomy" id="5286"/>
    <lineage>
        <taxon>Eukaryota</taxon>
        <taxon>Fungi</taxon>
        <taxon>Dikarya</taxon>
        <taxon>Basidiomycota</taxon>
        <taxon>Pucciniomycotina</taxon>
        <taxon>Microbotryomycetes</taxon>
        <taxon>Sporidiobolales</taxon>
        <taxon>Sporidiobolaceae</taxon>
        <taxon>Rhodotorula</taxon>
    </lineage>
</organism>
<dbReference type="Pfam" id="PF09072">
    <property type="entry name" value="TMA7"/>
    <property type="match status" value="1"/>
</dbReference>
<dbReference type="PANTHER" id="PTHR19879:SF9">
    <property type="entry name" value="TRANSCRIPTION INITIATION FACTOR TFIID SUBUNIT 5"/>
    <property type="match status" value="1"/>
</dbReference>